<name>A0A0G0BNN1_9BACT</name>
<dbReference type="Proteomes" id="UP000033866">
    <property type="component" value="Unassembled WGS sequence"/>
</dbReference>
<accession>A0A0G0BNN1</accession>
<sequence length="58" mass="6732">EENEQNNVLGVEDTELGDAFDGVEKKTFLDTILEILTKIDIFIIDRISWFLSIFKLEL</sequence>
<protein>
    <submittedName>
        <fullName evidence="1">Uncharacterized protein</fullName>
    </submittedName>
</protein>
<proteinExistence type="predicted"/>
<feature type="non-terminal residue" evidence="1">
    <location>
        <position position="1"/>
    </location>
</feature>
<evidence type="ECO:0000313" key="2">
    <source>
        <dbReference type="Proteomes" id="UP000033866"/>
    </source>
</evidence>
<organism evidence="1 2">
    <name type="scientific">candidate division WS6 bacterium GW2011_GWE1_34_7</name>
    <dbReference type="NCBI Taxonomy" id="1619093"/>
    <lineage>
        <taxon>Bacteria</taxon>
        <taxon>Candidatus Dojkabacteria</taxon>
    </lineage>
</organism>
<dbReference type="AlphaFoldDB" id="A0A0G0BNN1"/>
<reference evidence="1 2" key="1">
    <citation type="journal article" date="2015" name="Nature">
        <title>rRNA introns, odd ribosomes, and small enigmatic genomes across a large radiation of phyla.</title>
        <authorList>
            <person name="Brown C.T."/>
            <person name="Hug L.A."/>
            <person name="Thomas B.C."/>
            <person name="Sharon I."/>
            <person name="Castelle C.J."/>
            <person name="Singh A."/>
            <person name="Wilkins M.J."/>
            <person name="Williams K.H."/>
            <person name="Banfield J.F."/>
        </authorList>
    </citation>
    <scope>NUCLEOTIDE SEQUENCE [LARGE SCALE GENOMIC DNA]</scope>
</reference>
<evidence type="ECO:0000313" key="1">
    <source>
        <dbReference type="EMBL" id="KKP65256.1"/>
    </source>
</evidence>
<comment type="caution">
    <text evidence="1">The sequence shown here is derived from an EMBL/GenBank/DDBJ whole genome shotgun (WGS) entry which is preliminary data.</text>
</comment>
<gene>
    <name evidence="1" type="ORF">UR61_C0028G0001</name>
</gene>
<dbReference type="EMBL" id="LBPV01000028">
    <property type="protein sequence ID" value="KKP65256.1"/>
    <property type="molecule type" value="Genomic_DNA"/>
</dbReference>